<feature type="transmembrane region" description="Helical" evidence="6">
    <location>
        <begin position="70"/>
        <end position="88"/>
    </location>
</feature>
<evidence type="ECO:0000256" key="2">
    <source>
        <dbReference type="ARBA" id="ARBA00022679"/>
    </source>
</evidence>
<evidence type="ECO:0000256" key="5">
    <source>
        <dbReference type="ARBA" id="ARBA00023136"/>
    </source>
</evidence>
<evidence type="ECO:0000313" key="7">
    <source>
        <dbReference type="EMBL" id="MDS0260114.1"/>
    </source>
</evidence>
<evidence type="ECO:0000256" key="3">
    <source>
        <dbReference type="ARBA" id="ARBA00022692"/>
    </source>
</evidence>
<evidence type="ECO:0000313" key="8">
    <source>
        <dbReference type="Proteomes" id="UP001259659"/>
    </source>
</evidence>
<feature type="transmembrane region" description="Helical" evidence="6">
    <location>
        <begin position="248"/>
        <end position="271"/>
    </location>
</feature>
<feature type="transmembrane region" description="Helical" evidence="6">
    <location>
        <begin position="108"/>
        <end position="126"/>
    </location>
</feature>
<keyword evidence="3 6" id="KW-0812">Transmembrane</keyword>
<evidence type="ECO:0000256" key="1">
    <source>
        <dbReference type="ARBA" id="ARBA00022475"/>
    </source>
</evidence>
<keyword evidence="4 6" id="KW-1133">Transmembrane helix</keyword>
<evidence type="ECO:0000256" key="6">
    <source>
        <dbReference type="SAM" id="Phobius"/>
    </source>
</evidence>
<comment type="caution">
    <text evidence="7">The sequence shown here is derived from an EMBL/GenBank/DDBJ whole genome shotgun (WGS) entry which is preliminary data.</text>
</comment>
<dbReference type="Proteomes" id="UP001259659">
    <property type="component" value="Unassembled WGS sequence"/>
</dbReference>
<dbReference type="InterPro" id="IPR001640">
    <property type="entry name" value="Lgt"/>
</dbReference>
<dbReference type="RefSeq" id="WP_310919779.1">
    <property type="nucleotide sequence ID" value="NZ_JAMQON010000003.1"/>
</dbReference>
<protein>
    <submittedName>
        <fullName evidence="7">Prolipoprotein diacylglyceryl transferase</fullName>
    </submittedName>
</protein>
<keyword evidence="5 6" id="KW-0472">Membrane</keyword>
<organism evidence="7 8">
    <name type="scientific">Haloarcula saliterrae</name>
    <dbReference type="NCBI Taxonomy" id="2950534"/>
    <lineage>
        <taxon>Archaea</taxon>
        <taxon>Methanobacteriati</taxon>
        <taxon>Methanobacteriota</taxon>
        <taxon>Stenosarchaea group</taxon>
        <taxon>Halobacteria</taxon>
        <taxon>Halobacteriales</taxon>
        <taxon>Haloarculaceae</taxon>
        <taxon>Haloarcula</taxon>
    </lineage>
</organism>
<keyword evidence="1" id="KW-1003">Cell membrane</keyword>
<evidence type="ECO:0000256" key="4">
    <source>
        <dbReference type="ARBA" id="ARBA00022989"/>
    </source>
</evidence>
<accession>A0ABU2FCX3</accession>
<dbReference type="PANTHER" id="PTHR30589:SF0">
    <property type="entry name" value="PHOSPHATIDYLGLYCEROL--PROLIPOPROTEIN DIACYLGLYCERYL TRANSFERASE"/>
    <property type="match status" value="1"/>
</dbReference>
<feature type="transmembrane region" description="Helical" evidence="6">
    <location>
        <begin position="138"/>
        <end position="158"/>
    </location>
</feature>
<name>A0ABU2FCX3_9EURY</name>
<feature type="transmembrane region" description="Helical" evidence="6">
    <location>
        <begin position="43"/>
        <end position="63"/>
    </location>
</feature>
<keyword evidence="2 7" id="KW-0808">Transferase</keyword>
<feature type="transmembrane region" description="Helical" evidence="6">
    <location>
        <begin position="202"/>
        <end position="227"/>
    </location>
</feature>
<keyword evidence="8" id="KW-1185">Reference proteome</keyword>
<gene>
    <name evidence="7" type="ORF">NDI56_11985</name>
</gene>
<dbReference type="PANTHER" id="PTHR30589">
    <property type="entry name" value="PROLIPOPROTEIN DIACYLGLYCERYL TRANSFERASE"/>
    <property type="match status" value="1"/>
</dbReference>
<sequence>MNAADELSESSTPERGRASSNRIEHALRTVHEYTRDTLGIHPYHILFDSGLVLVAAMAVLFSGSISQMQWLRFLAAFAFTTVSFEVGYLRVKRALFGIDSRSYLQDLFAYVLPVWIGTAVALGVDLRATMDLIGLQLPVLLGFIRVGCFLGGCCYGVPWKYGVRYPSKVFTDHDGNCQSFSSGENPGCRVFPIQIVEAAFNFLLFGVLLWRLLAVGVTGLTLPLYLLSYTGYRFLSDFFRMSSARPNWGPLSEAQWVSLAALTVIFVGLSFQTNPVILPL</sequence>
<reference evidence="7 8" key="1">
    <citation type="submission" date="2022-06" db="EMBL/GenBank/DDBJ databases">
        <title>Haloarcula sp. a new haloarchaeum isolate from saline soil.</title>
        <authorList>
            <person name="Strakova D."/>
            <person name="Galisteo C."/>
            <person name="Sanchez-Porro C."/>
            <person name="Ventosa A."/>
        </authorList>
    </citation>
    <scope>NUCLEOTIDE SEQUENCE [LARGE SCALE GENOMIC DNA]</scope>
    <source>
        <strain evidence="7 8">S1CR25-12</strain>
    </source>
</reference>
<proteinExistence type="predicted"/>
<dbReference type="EMBL" id="JAMQON010000003">
    <property type="protein sequence ID" value="MDS0260114.1"/>
    <property type="molecule type" value="Genomic_DNA"/>
</dbReference>
<dbReference type="GO" id="GO:0016740">
    <property type="term" value="F:transferase activity"/>
    <property type="evidence" value="ECO:0007669"/>
    <property type="project" value="UniProtKB-KW"/>
</dbReference>
<dbReference type="Pfam" id="PF01790">
    <property type="entry name" value="LGT"/>
    <property type="match status" value="1"/>
</dbReference>